<feature type="region of interest" description="Disordered" evidence="1">
    <location>
        <begin position="72"/>
        <end position="96"/>
    </location>
</feature>
<dbReference type="AlphaFoldDB" id="A0A9K3LXY2"/>
<dbReference type="EMBL" id="JAGRRH010000004">
    <property type="protein sequence ID" value="KAG7370549.1"/>
    <property type="molecule type" value="Genomic_DNA"/>
</dbReference>
<evidence type="ECO:0000256" key="1">
    <source>
        <dbReference type="SAM" id="MobiDB-lite"/>
    </source>
</evidence>
<organism evidence="2 3">
    <name type="scientific">Nitzschia inconspicua</name>
    <dbReference type="NCBI Taxonomy" id="303405"/>
    <lineage>
        <taxon>Eukaryota</taxon>
        <taxon>Sar</taxon>
        <taxon>Stramenopiles</taxon>
        <taxon>Ochrophyta</taxon>
        <taxon>Bacillariophyta</taxon>
        <taxon>Bacillariophyceae</taxon>
        <taxon>Bacillariophycidae</taxon>
        <taxon>Bacillariales</taxon>
        <taxon>Bacillariaceae</taxon>
        <taxon>Nitzschia</taxon>
    </lineage>
</organism>
<accession>A0A9K3LXY2</accession>
<protein>
    <submittedName>
        <fullName evidence="2">Uncharacterized protein</fullName>
    </submittedName>
</protein>
<feature type="compositionally biased region" description="Basic and acidic residues" evidence="1">
    <location>
        <begin position="78"/>
        <end position="96"/>
    </location>
</feature>
<gene>
    <name evidence="2" type="ORF">IV203_019119</name>
</gene>
<sequence length="96" mass="10805">MQRIKKDFVPATALSGKPQRTASMLLEPLPATINMVLRCQKHTLTDYLTAAIAISTNSTMESTKWMETKHVQQGGNVEIDREFNEKSQSKHETNNS</sequence>
<reference evidence="2" key="1">
    <citation type="journal article" date="2021" name="Sci. Rep.">
        <title>Diploid genomic architecture of Nitzschia inconspicua, an elite biomass production diatom.</title>
        <authorList>
            <person name="Oliver A."/>
            <person name="Podell S."/>
            <person name="Pinowska A."/>
            <person name="Traller J.C."/>
            <person name="Smith S.R."/>
            <person name="McClure R."/>
            <person name="Beliaev A."/>
            <person name="Bohutskyi P."/>
            <person name="Hill E.A."/>
            <person name="Rabines A."/>
            <person name="Zheng H."/>
            <person name="Allen L.Z."/>
            <person name="Kuo A."/>
            <person name="Grigoriev I.V."/>
            <person name="Allen A.E."/>
            <person name="Hazlebeck D."/>
            <person name="Allen E.E."/>
        </authorList>
    </citation>
    <scope>NUCLEOTIDE SEQUENCE</scope>
    <source>
        <strain evidence="2">Hildebrandi</strain>
    </source>
</reference>
<dbReference type="Proteomes" id="UP000693970">
    <property type="component" value="Unassembled WGS sequence"/>
</dbReference>
<evidence type="ECO:0000313" key="2">
    <source>
        <dbReference type="EMBL" id="KAG7370549.1"/>
    </source>
</evidence>
<keyword evidence="3" id="KW-1185">Reference proteome</keyword>
<reference evidence="2" key="2">
    <citation type="submission" date="2021-04" db="EMBL/GenBank/DDBJ databases">
        <authorList>
            <person name="Podell S."/>
        </authorList>
    </citation>
    <scope>NUCLEOTIDE SEQUENCE</scope>
    <source>
        <strain evidence="2">Hildebrandi</strain>
    </source>
</reference>
<evidence type="ECO:0000313" key="3">
    <source>
        <dbReference type="Proteomes" id="UP000693970"/>
    </source>
</evidence>
<comment type="caution">
    <text evidence="2">The sequence shown here is derived from an EMBL/GenBank/DDBJ whole genome shotgun (WGS) entry which is preliminary data.</text>
</comment>
<name>A0A9K3LXY2_9STRA</name>
<proteinExistence type="predicted"/>